<dbReference type="OrthoDB" id="2789670at2759"/>
<evidence type="ECO:0000256" key="3">
    <source>
        <dbReference type="ARBA" id="ARBA00010617"/>
    </source>
</evidence>
<dbReference type="PANTHER" id="PTHR46300">
    <property type="entry name" value="P450, PUTATIVE (EUROFUNG)-RELATED-RELATED"/>
    <property type="match status" value="1"/>
</dbReference>
<sequence>MLAARKVETLQEWRDRYGPITYLNVFGTSYIYINDYKTITDLFEKRGNIYSSRPKFVMNDLEGWNDWFVVLLPYGPELRSSRQSLHRFLQPSAIPDYFPEQTITAHKLAERLIRSPEDFVEFVRLAAAELIMKVTYGYDVSEKNDHFIGIAEKGVDAFSDAQGFYVVNDVPWLQYLPSWLPGMNFLRIARQGYIDSMNMYRKPYEMVKENLEKGDVYQSLTAKMFEMQKDKNGEVSREGEEFIAKVTGVIYAGGADTTVSSILTFILAMVLYPEVQERAQEELDTVLGKNILPTFEDLPKLKYIDAIRKECLRWQSVVSTPAPHTVSVEDEILGYRIPANSVLMGNIWAILRDPKEYPEPDKFIPERFLPNKGKTLPLEPNKVAFSVGRRICPGRHFAESSIFIDIATILATCKIEKAVDDHGVPIIPKVDYVQQLIRHPTPFKCMIRPRNGEAHSILQQAIEKTNIPKKMSKFAVL</sequence>
<evidence type="ECO:0000313" key="11">
    <source>
        <dbReference type="EMBL" id="PAV15320.1"/>
    </source>
</evidence>
<dbReference type="InterPro" id="IPR036396">
    <property type="entry name" value="Cyt_P450_sf"/>
</dbReference>
<accession>A0A286U6X7</accession>
<dbReference type="InterPro" id="IPR002401">
    <property type="entry name" value="Cyt_P450_E_grp-I"/>
</dbReference>
<dbReference type="GO" id="GO:0020037">
    <property type="term" value="F:heme binding"/>
    <property type="evidence" value="ECO:0007669"/>
    <property type="project" value="InterPro"/>
</dbReference>
<evidence type="ECO:0000256" key="9">
    <source>
        <dbReference type="PIRSR" id="PIRSR602401-1"/>
    </source>
</evidence>
<evidence type="ECO:0000256" key="10">
    <source>
        <dbReference type="RuleBase" id="RU000461"/>
    </source>
</evidence>
<reference evidence="11 12" key="1">
    <citation type="journal article" date="2017" name="Mol. Ecol.">
        <title>Comparative and population genomic landscape of Phellinus noxius: A hypervariable fungus causing root rot in trees.</title>
        <authorList>
            <person name="Chung C.L."/>
            <person name="Lee T.J."/>
            <person name="Akiba M."/>
            <person name="Lee H.H."/>
            <person name="Kuo T.H."/>
            <person name="Liu D."/>
            <person name="Ke H.M."/>
            <person name="Yokoi T."/>
            <person name="Roa M.B."/>
            <person name="Lu M.J."/>
            <person name="Chang Y.Y."/>
            <person name="Ann P.J."/>
            <person name="Tsai J.N."/>
            <person name="Chen C.Y."/>
            <person name="Tzean S.S."/>
            <person name="Ota Y."/>
            <person name="Hattori T."/>
            <person name="Sahashi N."/>
            <person name="Liou R.F."/>
            <person name="Kikuchi T."/>
            <person name="Tsai I.J."/>
        </authorList>
    </citation>
    <scope>NUCLEOTIDE SEQUENCE [LARGE SCALE GENOMIC DNA]</scope>
    <source>
        <strain evidence="11 12">FFPRI411160</strain>
    </source>
</reference>
<dbReference type="PRINTS" id="PR00463">
    <property type="entry name" value="EP450I"/>
</dbReference>
<comment type="cofactor">
    <cofactor evidence="1 9">
        <name>heme</name>
        <dbReference type="ChEBI" id="CHEBI:30413"/>
    </cofactor>
</comment>
<evidence type="ECO:0000256" key="5">
    <source>
        <dbReference type="ARBA" id="ARBA00022723"/>
    </source>
</evidence>
<dbReference type="InParanoid" id="A0A286U6X7"/>
<dbReference type="InterPro" id="IPR050364">
    <property type="entry name" value="Cytochrome_P450_fung"/>
</dbReference>
<dbReference type="SUPFAM" id="SSF48264">
    <property type="entry name" value="Cytochrome P450"/>
    <property type="match status" value="1"/>
</dbReference>
<name>A0A286U6X7_9AGAM</name>
<keyword evidence="7 9" id="KW-0408">Iron</keyword>
<evidence type="ECO:0000256" key="1">
    <source>
        <dbReference type="ARBA" id="ARBA00001971"/>
    </source>
</evidence>
<dbReference type="Proteomes" id="UP000217199">
    <property type="component" value="Unassembled WGS sequence"/>
</dbReference>
<dbReference type="PANTHER" id="PTHR46300:SF7">
    <property type="entry name" value="P450, PUTATIVE (EUROFUNG)-RELATED"/>
    <property type="match status" value="1"/>
</dbReference>
<dbReference type="PRINTS" id="PR00385">
    <property type="entry name" value="P450"/>
</dbReference>
<evidence type="ECO:0000256" key="7">
    <source>
        <dbReference type="ARBA" id="ARBA00023004"/>
    </source>
</evidence>
<evidence type="ECO:0000256" key="2">
    <source>
        <dbReference type="ARBA" id="ARBA00005179"/>
    </source>
</evidence>
<dbReference type="PROSITE" id="PS00086">
    <property type="entry name" value="CYTOCHROME_P450"/>
    <property type="match status" value="1"/>
</dbReference>
<dbReference type="InterPro" id="IPR001128">
    <property type="entry name" value="Cyt_P450"/>
</dbReference>
<dbReference type="GO" id="GO:0016705">
    <property type="term" value="F:oxidoreductase activity, acting on paired donors, with incorporation or reduction of molecular oxygen"/>
    <property type="evidence" value="ECO:0007669"/>
    <property type="project" value="InterPro"/>
</dbReference>
<keyword evidence="6 10" id="KW-0560">Oxidoreductase</keyword>
<comment type="pathway">
    <text evidence="2">Secondary metabolite biosynthesis.</text>
</comment>
<dbReference type="Gene3D" id="1.10.630.10">
    <property type="entry name" value="Cytochrome P450"/>
    <property type="match status" value="1"/>
</dbReference>
<keyword evidence="8 10" id="KW-0503">Monooxygenase</keyword>
<dbReference type="AlphaFoldDB" id="A0A286U6X7"/>
<feature type="binding site" description="axial binding residue" evidence="9">
    <location>
        <position position="392"/>
    </location>
    <ligand>
        <name>heme</name>
        <dbReference type="ChEBI" id="CHEBI:30413"/>
    </ligand>
    <ligandPart>
        <name>Fe</name>
        <dbReference type="ChEBI" id="CHEBI:18248"/>
    </ligandPart>
</feature>
<keyword evidence="12" id="KW-1185">Reference proteome</keyword>
<keyword evidence="5 9" id="KW-0479">Metal-binding</keyword>
<dbReference type="STRING" id="2282107.A0A286U6X7"/>
<dbReference type="GO" id="GO:0004497">
    <property type="term" value="F:monooxygenase activity"/>
    <property type="evidence" value="ECO:0007669"/>
    <property type="project" value="UniProtKB-KW"/>
</dbReference>
<organism evidence="11 12">
    <name type="scientific">Pyrrhoderma noxium</name>
    <dbReference type="NCBI Taxonomy" id="2282107"/>
    <lineage>
        <taxon>Eukaryota</taxon>
        <taxon>Fungi</taxon>
        <taxon>Dikarya</taxon>
        <taxon>Basidiomycota</taxon>
        <taxon>Agaricomycotina</taxon>
        <taxon>Agaricomycetes</taxon>
        <taxon>Hymenochaetales</taxon>
        <taxon>Hymenochaetaceae</taxon>
        <taxon>Pyrrhoderma</taxon>
    </lineage>
</organism>
<evidence type="ECO:0000256" key="8">
    <source>
        <dbReference type="ARBA" id="ARBA00023033"/>
    </source>
</evidence>
<gene>
    <name evidence="11" type="ORF">PNOK_0908200</name>
</gene>
<evidence type="ECO:0000256" key="4">
    <source>
        <dbReference type="ARBA" id="ARBA00022617"/>
    </source>
</evidence>
<protein>
    <submittedName>
        <fullName evidence="11">Cytochrome P450</fullName>
    </submittedName>
</protein>
<evidence type="ECO:0000256" key="6">
    <source>
        <dbReference type="ARBA" id="ARBA00023002"/>
    </source>
</evidence>
<keyword evidence="4 9" id="KW-0349">Heme</keyword>
<dbReference type="EMBL" id="NBII01000010">
    <property type="protein sequence ID" value="PAV15320.1"/>
    <property type="molecule type" value="Genomic_DNA"/>
</dbReference>
<evidence type="ECO:0000313" key="12">
    <source>
        <dbReference type="Proteomes" id="UP000217199"/>
    </source>
</evidence>
<proteinExistence type="inferred from homology"/>
<dbReference type="InterPro" id="IPR017972">
    <property type="entry name" value="Cyt_P450_CS"/>
</dbReference>
<dbReference type="CDD" id="cd11065">
    <property type="entry name" value="CYP64-like"/>
    <property type="match status" value="1"/>
</dbReference>
<comment type="similarity">
    <text evidence="3 10">Belongs to the cytochrome P450 family.</text>
</comment>
<dbReference type="Pfam" id="PF00067">
    <property type="entry name" value="p450"/>
    <property type="match status" value="1"/>
</dbReference>
<dbReference type="GO" id="GO:0005506">
    <property type="term" value="F:iron ion binding"/>
    <property type="evidence" value="ECO:0007669"/>
    <property type="project" value="InterPro"/>
</dbReference>
<comment type="caution">
    <text evidence="11">The sequence shown here is derived from an EMBL/GenBank/DDBJ whole genome shotgun (WGS) entry which is preliminary data.</text>
</comment>